<evidence type="ECO:0000256" key="1">
    <source>
        <dbReference type="SAM" id="MobiDB-lite"/>
    </source>
</evidence>
<name>A0A4Y7JW51_PAPSO</name>
<dbReference type="STRING" id="3469.A0A4Y7JW51"/>
<protein>
    <submittedName>
        <fullName evidence="2">Uncharacterized protein</fullName>
    </submittedName>
</protein>
<reference evidence="2 3" key="1">
    <citation type="journal article" date="2018" name="Science">
        <title>The opium poppy genome and morphinan production.</title>
        <authorList>
            <person name="Guo L."/>
            <person name="Winzer T."/>
            <person name="Yang X."/>
            <person name="Li Y."/>
            <person name="Ning Z."/>
            <person name="He Z."/>
            <person name="Teodor R."/>
            <person name="Lu Y."/>
            <person name="Bowser T.A."/>
            <person name="Graham I.A."/>
            <person name="Ye K."/>
        </authorList>
    </citation>
    <scope>NUCLEOTIDE SEQUENCE [LARGE SCALE GENOMIC DNA]</scope>
    <source>
        <strain evidence="3">cv. HN1</strain>
        <tissue evidence="2">Leaves</tissue>
    </source>
</reference>
<gene>
    <name evidence="2" type="ORF">C5167_007976</name>
</gene>
<dbReference type="Proteomes" id="UP000316621">
    <property type="component" value="Chromosome 6"/>
</dbReference>
<feature type="region of interest" description="Disordered" evidence="1">
    <location>
        <begin position="153"/>
        <end position="182"/>
    </location>
</feature>
<proteinExistence type="predicted"/>
<evidence type="ECO:0000313" key="2">
    <source>
        <dbReference type="EMBL" id="RZC64290.1"/>
    </source>
</evidence>
<organism evidence="2 3">
    <name type="scientific">Papaver somniferum</name>
    <name type="common">Opium poppy</name>
    <dbReference type="NCBI Taxonomy" id="3469"/>
    <lineage>
        <taxon>Eukaryota</taxon>
        <taxon>Viridiplantae</taxon>
        <taxon>Streptophyta</taxon>
        <taxon>Embryophyta</taxon>
        <taxon>Tracheophyta</taxon>
        <taxon>Spermatophyta</taxon>
        <taxon>Magnoliopsida</taxon>
        <taxon>Ranunculales</taxon>
        <taxon>Papaveraceae</taxon>
        <taxon>Papaveroideae</taxon>
        <taxon>Papaver</taxon>
    </lineage>
</organism>
<dbReference type="AlphaFoldDB" id="A0A4Y7JW51"/>
<dbReference type="EMBL" id="CM010720">
    <property type="protein sequence ID" value="RZC64290.1"/>
    <property type="molecule type" value="Genomic_DNA"/>
</dbReference>
<accession>A0A4Y7JW51</accession>
<keyword evidence="3" id="KW-1185">Reference proteome</keyword>
<feature type="compositionally biased region" description="Acidic residues" evidence="1">
    <location>
        <begin position="163"/>
        <end position="178"/>
    </location>
</feature>
<evidence type="ECO:0000313" key="3">
    <source>
        <dbReference type="Proteomes" id="UP000316621"/>
    </source>
</evidence>
<dbReference type="Gramene" id="RZC64290">
    <property type="protein sequence ID" value="RZC64290"/>
    <property type="gene ID" value="C5167_007976"/>
</dbReference>
<sequence>MEELEEDEVKDSNLNQTRLIVYSSGPTQATTAEIEQSRSPWRKDFNEEFLRHLSLLAEIYDNLDDRDAISRLGARYLFAICAAQAIFGDMLNCPSLDAASDSASESESTNVVNFARTGRYIGDITEPILNRYLKPRSPRYNVVTVYRSLAETNRSDSTSDSDITPDSDSSESDPDESGDFTQIQMIQIQTTQMSQE</sequence>